<name>A0A6L2J5U5_TANCI</name>
<comment type="caution">
    <text evidence="1">The sequence shown here is derived from an EMBL/GenBank/DDBJ whole genome shotgun (WGS) entry which is preliminary data.</text>
</comment>
<gene>
    <name evidence="1" type="ORF">Tci_004060</name>
</gene>
<reference evidence="1" key="1">
    <citation type="journal article" date="2019" name="Sci. Rep.">
        <title>Draft genome of Tanacetum cinerariifolium, the natural source of mosquito coil.</title>
        <authorList>
            <person name="Yamashiro T."/>
            <person name="Shiraishi A."/>
            <person name="Satake H."/>
            <person name="Nakayama K."/>
        </authorList>
    </citation>
    <scope>NUCLEOTIDE SEQUENCE</scope>
</reference>
<protein>
    <submittedName>
        <fullName evidence="1">Pentatricopeptide repeat-containing protein</fullName>
    </submittedName>
</protein>
<proteinExistence type="predicted"/>
<sequence>MFVEFVIQNQLFSYSLEDFAQILDIPCEGACAFTDQWSLDELAYGVPSDGPYQTNPSTPNDIISSIRIDREGQVRRIHHEEEINVQEYQVPTREIEPTLKPMEEIIQENVFCLGESAYTTVSMSVPCGYHNPKCVVPLMYRKIRLTASRFFFSVILIVSSSSKSSSTKGDVLEGGGVSSNVTLRKDYAKNRQKSVKTGNIGHKIGSIHQKLDQRAFFYNNQANEAKCQKIESSRVILAIYPKSISKE</sequence>
<organism evidence="1">
    <name type="scientific">Tanacetum cinerariifolium</name>
    <name type="common">Dalmatian daisy</name>
    <name type="synonym">Chrysanthemum cinerariifolium</name>
    <dbReference type="NCBI Taxonomy" id="118510"/>
    <lineage>
        <taxon>Eukaryota</taxon>
        <taxon>Viridiplantae</taxon>
        <taxon>Streptophyta</taxon>
        <taxon>Embryophyta</taxon>
        <taxon>Tracheophyta</taxon>
        <taxon>Spermatophyta</taxon>
        <taxon>Magnoliopsida</taxon>
        <taxon>eudicotyledons</taxon>
        <taxon>Gunneridae</taxon>
        <taxon>Pentapetalae</taxon>
        <taxon>asterids</taxon>
        <taxon>campanulids</taxon>
        <taxon>Asterales</taxon>
        <taxon>Asteraceae</taxon>
        <taxon>Asteroideae</taxon>
        <taxon>Anthemideae</taxon>
        <taxon>Anthemidinae</taxon>
        <taxon>Tanacetum</taxon>
    </lineage>
</organism>
<accession>A0A6L2J5U5</accession>
<evidence type="ECO:0000313" key="1">
    <source>
        <dbReference type="EMBL" id="GEU32082.1"/>
    </source>
</evidence>
<dbReference type="EMBL" id="BKCJ010000318">
    <property type="protein sequence ID" value="GEU32082.1"/>
    <property type="molecule type" value="Genomic_DNA"/>
</dbReference>
<dbReference type="AlphaFoldDB" id="A0A6L2J5U5"/>